<dbReference type="AlphaFoldDB" id="A0A840L780"/>
<sequence length="181" mass="19300">MSARNKALLLGLLGLLLLLGLFASPYLTLHQMRRAAQAQNAQGLSEHVDWPSLRDSLKTGVQARLAQQDLNEQGQPSRAAAWGAAVAGALLGPLVDSLITPQSLGRLLQGQSPGAAALGFPPPSPAASEPGAQALEWSSHFEGINRFVFSLRKPGAEEDPIHLVLRREGLLGWKLAELRLP</sequence>
<organism evidence="1 2">
    <name type="scientific">Roseateles oligotrophus</name>
    <dbReference type="NCBI Taxonomy" id="1769250"/>
    <lineage>
        <taxon>Bacteria</taxon>
        <taxon>Pseudomonadati</taxon>
        <taxon>Pseudomonadota</taxon>
        <taxon>Betaproteobacteria</taxon>
        <taxon>Burkholderiales</taxon>
        <taxon>Sphaerotilaceae</taxon>
        <taxon>Roseateles</taxon>
    </lineage>
</organism>
<gene>
    <name evidence="1" type="ORF">HNP55_001020</name>
</gene>
<dbReference type="InterPro" id="IPR021330">
    <property type="entry name" value="DUF2939"/>
</dbReference>
<dbReference type="RefSeq" id="WP_184296878.1">
    <property type="nucleotide sequence ID" value="NZ_JACHLP010000002.1"/>
</dbReference>
<dbReference type="Proteomes" id="UP000562027">
    <property type="component" value="Unassembled WGS sequence"/>
</dbReference>
<keyword evidence="2" id="KW-1185">Reference proteome</keyword>
<evidence type="ECO:0008006" key="3">
    <source>
        <dbReference type="Google" id="ProtNLM"/>
    </source>
</evidence>
<reference evidence="1 2" key="1">
    <citation type="submission" date="2020-08" db="EMBL/GenBank/DDBJ databases">
        <title>Functional genomics of gut bacteria from endangered species of beetles.</title>
        <authorList>
            <person name="Carlos-Shanley C."/>
        </authorList>
    </citation>
    <scope>NUCLEOTIDE SEQUENCE [LARGE SCALE GENOMIC DNA]</scope>
    <source>
        <strain evidence="1 2">S00239</strain>
    </source>
</reference>
<dbReference type="EMBL" id="JACHLP010000002">
    <property type="protein sequence ID" value="MBB4842505.1"/>
    <property type="molecule type" value="Genomic_DNA"/>
</dbReference>
<accession>A0A840L780</accession>
<proteinExistence type="predicted"/>
<evidence type="ECO:0000313" key="2">
    <source>
        <dbReference type="Proteomes" id="UP000562027"/>
    </source>
</evidence>
<name>A0A840L780_9BURK</name>
<dbReference type="Pfam" id="PF11159">
    <property type="entry name" value="DUF2939"/>
    <property type="match status" value="1"/>
</dbReference>
<protein>
    <recommendedName>
        <fullName evidence="3">DUF2939 family protein</fullName>
    </recommendedName>
</protein>
<comment type="caution">
    <text evidence="1">The sequence shown here is derived from an EMBL/GenBank/DDBJ whole genome shotgun (WGS) entry which is preliminary data.</text>
</comment>
<evidence type="ECO:0000313" key="1">
    <source>
        <dbReference type="EMBL" id="MBB4842505.1"/>
    </source>
</evidence>